<sequence>MRYVAMALDCIMCGNPAGSREHVFPAAFGGRRKNKGIYCEDHNEGLGHHVKELMKALSYFNASLGVRSDHYDAPQPHQIAQPNGQRFQALHDDIEVAPPPPLSQTPEILGKEAVLAFASIPQRDRWITEQKKKGFEFLSAVTGESRTEYFPTGMNQRLEFGSDEFRCALAYVALTLLSHYFPDVSRLGALSSIKKCILGEELIGDRVWWVDPSRVTVPSDSSFPHVHSVVIEISGATGKATGLITLFKHLCLAVDLGVLPQGAEKRITILIDPLAQRPGLNKDVLEIPGGSPLNVPPREDGRKYLQQMVNQEKPNPVTEILREHRDIHMARLGEDLLPRLLAAQEMNTAERLHHVRMIIDEQGQRILNLLNRGIKMAVEGPLELPSLVIDALKLAIVEDSSTKHGMAERSMGYLILAKSAVMAEAIRHLDAGTMDEDTLQQLFGDGLGIAIATKPVTTAVINTTELRS</sequence>
<gene>
    <name evidence="1" type="ORF">ALO88_02590</name>
</gene>
<name>A0A0N8QQ32_9PSED</name>
<dbReference type="AlphaFoldDB" id="A0A0N8QQ32"/>
<evidence type="ECO:0000313" key="1">
    <source>
        <dbReference type="EMBL" id="KPW52062.1"/>
    </source>
</evidence>
<organism evidence="1 2">
    <name type="scientific">Pseudomonas syringae pv. antirrhini</name>
    <dbReference type="NCBI Taxonomy" id="251702"/>
    <lineage>
        <taxon>Bacteria</taxon>
        <taxon>Pseudomonadati</taxon>
        <taxon>Pseudomonadota</taxon>
        <taxon>Gammaproteobacteria</taxon>
        <taxon>Pseudomonadales</taxon>
        <taxon>Pseudomonadaceae</taxon>
        <taxon>Pseudomonas</taxon>
    </lineage>
</organism>
<evidence type="ECO:0000313" key="2">
    <source>
        <dbReference type="Proteomes" id="UP000050425"/>
    </source>
</evidence>
<protein>
    <submittedName>
        <fullName evidence="1">Uncharacterized protein</fullName>
    </submittedName>
</protein>
<accession>A0A0N8QQ32</accession>
<dbReference type="EMBL" id="LJPT01000018">
    <property type="protein sequence ID" value="KPW52062.1"/>
    <property type="molecule type" value="Genomic_DNA"/>
</dbReference>
<comment type="caution">
    <text evidence="1">The sequence shown here is derived from an EMBL/GenBank/DDBJ whole genome shotgun (WGS) entry which is preliminary data.</text>
</comment>
<proteinExistence type="predicted"/>
<dbReference type="PATRIC" id="fig|251702.3.peg.3463"/>
<reference evidence="1 2" key="1">
    <citation type="submission" date="2015-09" db="EMBL/GenBank/DDBJ databases">
        <title>Genome announcement of multiple Pseudomonas syringae strains.</title>
        <authorList>
            <person name="Thakur S."/>
            <person name="Wang P.W."/>
            <person name="Gong Y."/>
            <person name="Weir B.S."/>
            <person name="Guttman D.S."/>
        </authorList>
    </citation>
    <scope>NUCLEOTIDE SEQUENCE [LARGE SCALE GENOMIC DNA]</scope>
    <source>
        <strain evidence="1 2">ICMP4303</strain>
    </source>
</reference>
<dbReference type="Proteomes" id="UP000050425">
    <property type="component" value="Unassembled WGS sequence"/>
</dbReference>